<dbReference type="GO" id="GO:0007219">
    <property type="term" value="P:Notch signaling pathway"/>
    <property type="evidence" value="ECO:0007669"/>
    <property type="project" value="InterPro"/>
</dbReference>
<dbReference type="FunFam" id="3.30.390.130:FF:000001">
    <property type="entry name" value="Probable E3 ubiquitin-protein ligase DTX3"/>
    <property type="match status" value="1"/>
</dbReference>
<dbReference type="PROSITE" id="PS00518">
    <property type="entry name" value="ZF_RING_1"/>
    <property type="match status" value="1"/>
</dbReference>
<dbReference type="Gene3D" id="3.30.390.130">
    <property type="match status" value="1"/>
</dbReference>
<dbReference type="GO" id="GO:0005737">
    <property type="term" value="C:cytoplasm"/>
    <property type="evidence" value="ECO:0007669"/>
    <property type="project" value="UniProtKB-SubCell"/>
</dbReference>
<dbReference type="GO" id="GO:0016874">
    <property type="term" value="F:ligase activity"/>
    <property type="evidence" value="ECO:0007669"/>
    <property type="project" value="UniProtKB-KW"/>
</dbReference>
<proteinExistence type="inferred from homology"/>
<evidence type="ECO:0000256" key="4">
    <source>
        <dbReference type="ARBA" id="ARBA00022679"/>
    </source>
</evidence>
<dbReference type="OrthoDB" id="527344at2759"/>
<keyword evidence="11" id="KW-1185">Reference proteome</keyword>
<keyword evidence="10" id="KW-0436">Ligase</keyword>
<dbReference type="EMBL" id="CACRXK020021252">
    <property type="protein sequence ID" value="CAB4035658.1"/>
    <property type="molecule type" value="Genomic_DNA"/>
</dbReference>
<comment type="pathway">
    <text evidence="2 8">Protein modification; protein ubiquitination.</text>
</comment>
<evidence type="ECO:0000256" key="8">
    <source>
        <dbReference type="RuleBase" id="RU367105"/>
    </source>
</evidence>
<dbReference type="InterPro" id="IPR017907">
    <property type="entry name" value="Znf_RING_CS"/>
</dbReference>
<dbReference type="SUPFAM" id="SSF57850">
    <property type="entry name" value="RING/U-box"/>
    <property type="match status" value="1"/>
</dbReference>
<feature type="non-terminal residue" evidence="10">
    <location>
        <position position="239"/>
    </location>
</feature>
<dbReference type="InterPro" id="IPR039399">
    <property type="entry name" value="Deltex_C_sf"/>
</dbReference>
<dbReference type="Proteomes" id="UP001152795">
    <property type="component" value="Unassembled WGS sequence"/>
</dbReference>
<keyword evidence="5 8" id="KW-0479">Metal-binding</keyword>
<dbReference type="EC" id="2.3.2.27" evidence="8"/>
<keyword evidence="4 8" id="KW-0808">Transferase</keyword>
<evidence type="ECO:0000256" key="2">
    <source>
        <dbReference type="ARBA" id="ARBA00004906"/>
    </source>
</evidence>
<dbReference type="GO" id="GO:0008270">
    <property type="term" value="F:zinc ion binding"/>
    <property type="evidence" value="ECO:0007669"/>
    <property type="project" value="UniProtKB-KW"/>
</dbReference>
<comment type="similarity">
    <text evidence="3 8">Belongs to the Deltex family.</text>
</comment>
<evidence type="ECO:0000256" key="6">
    <source>
        <dbReference type="ARBA" id="ARBA00022771"/>
    </source>
</evidence>
<protein>
    <recommendedName>
        <fullName evidence="8">E3 ubiquitin-protein ligase</fullName>
        <ecNumber evidence="8">2.3.2.27</ecNumber>
    </recommendedName>
</protein>
<sequence>IKNRANLRRQSGKSSLKKKAPAFSATPTRIRYDDATTRNIRREDQSKNTDQTASSRDDKCSLCLRGLTDKKTLSKCGHSFCDGCIDCWLYKNKCPACPQVYCPSIGNQPPGKMTDSVQSMRLPGFESCGTIVIVYTFDSGVQGENHPNPGQRYTGTQRRAYLPDNKEGRKVLKLLRKAFDQKLTFTIGPSSTTGTNNVITWNDIHHKTSVKGGPTSFGYPDPDYLKRVQEELAAKGITE</sequence>
<feature type="region of interest" description="Disordered" evidence="9">
    <location>
        <begin position="1"/>
        <end position="55"/>
    </location>
</feature>
<name>A0A7D9LMG4_PARCT</name>
<evidence type="ECO:0000313" key="10">
    <source>
        <dbReference type="EMBL" id="CAB4035658.1"/>
    </source>
</evidence>
<dbReference type="Pfam" id="PF18102">
    <property type="entry name" value="DTC"/>
    <property type="match status" value="1"/>
</dbReference>
<dbReference type="GO" id="GO:0061630">
    <property type="term" value="F:ubiquitin protein ligase activity"/>
    <property type="evidence" value="ECO:0007669"/>
    <property type="project" value="UniProtKB-UniRule"/>
</dbReference>
<dbReference type="GO" id="GO:0016567">
    <property type="term" value="P:protein ubiquitination"/>
    <property type="evidence" value="ECO:0007669"/>
    <property type="project" value="UniProtKB-UniRule"/>
</dbReference>
<reference evidence="10" key="1">
    <citation type="submission" date="2020-04" db="EMBL/GenBank/DDBJ databases">
        <authorList>
            <person name="Alioto T."/>
            <person name="Alioto T."/>
            <person name="Gomez Garrido J."/>
        </authorList>
    </citation>
    <scope>NUCLEOTIDE SEQUENCE</scope>
    <source>
        <strain evidence="10">A484AB</strain>
    </source>
</reference>
<dbReference type="AlphaFoldDB" id="A0A7D9LMG4"/>
<dbReference type="SMART" id="SM00184">
    <property type="entry name" value="RING"/>
    <property type="match status" value="1"/>
</dbReference>
<dbReference type="PANTHER" id="PTHR12622">
    <property type="entry name" value="DELTEX-RELATED"/>
    <property type="match status" value="1"/>
</dbReference>
<evidence type="ECO:0000313" key="11">
    <source>
        <dbReference type="Proteomes" id="UP001152795"/>
    </source>
</evidence>
<dbReference type="InterPro" id="IPR013083">
    <property type="entry name" value="Znf_RING/FYVE/PHD"/>
</dbReference>
<evidence type="ECO:0000256" key="5">
    <source>
        <dbReference type="ARBA" id="ARBA00022723"/>
    </source>
</evidence>
<accession>A0A7D9LMG4</accession>
<keyword evidence="6 8" id="KW-0863">Zinc-finger</keyword>
<comment type="subcellular location">
    <subcellularLocation>
        <location evidence="8">Cytoplasm</location>
    </subcellularLocation>
</comment>
<gene>
    <name evidence="10" type="ORF">PACLA_8A044898</name>
</gene>
<dbReference type="InterPro" id="IPR039398">
    <property type="entry name" value="Deltex_fam"/>
</dbReference>
<comment type="catalytic activity">
    <reaction evidence="1 8">
        <text>S-ubiquitinyl-[E2 ubiquitin-conjugating enzyme]-L-cysteine + [acceptor protein]-L-lysine = [E2 ubiquitin-conjugating enzyme]-L-cysteine + N(6)-ubiquitinyl-[acceptor protein]-L-lysine.</text>
        <dbReference type="EC" id="2.3.2.27"/>
    </reaction>
</comment>
<feature type="compositionally biased region" description="Basic residues" evidence="9">
    <location>
        <begin position="1"/>
        <end position="20"/>
    </location>
</feature>
<dbReference type="CDD" id="cd09633">
    <property type="entry name" value="Deltex_C"/>
    <property type="match status" value="1"/>
</dbReference>
<evidence type="ECO:0000256" key="7">
    <source>
        <dbReference type="ARBA" id="ARBA00022833"/>
    </source>
</evidence>
<dbReference type="PROSITE" id="PS50089">
    <property type="entry name" value="ZF_RING_2"/>
    <property type="match status" value="1"/>
</dbReference>
<dbReference type="Pfam" id="PF00097">
    <property type="entry name" value="zf-C3HC4"/>
    <property type="match status" value="1"/>
</dbReference>
<organism evidence="10 11">
    <name type="scientific">Paramuricea clavata</name>
    <name type="common">Red gorgonian</name>
    <name type="synonym">Violescent sea-whip</name>
    <dbReference type="NCBI Taxonomy" id="317549"/>
    <lineage>
        <taxon>Eukaryota</taxon>
        <taxon>Metazoa</taxon>
        <taxon>Cnidaria</taxon>
        <taxon>Anthozoa</taxon>
        <taxon>Octocorallia</taxon>
        <taxon>Malacalcyonacea</taxon>
        <taxon>Plexauridae</taxon>
        <taxon>Paramuricea</taxon>
    </lineage>
</organism>
<dbReference type="UniPathway" id="UPA00143"/>
<evidence type="ECO:0000256" key="1">
    <source>
        <dbReference type="ARBA" id="ARBA00000900"/>
    </source>
</evidence>
<evidence type="ECO:0000256" key="3">
    <source>
        <dbReference type="ARBA" id="ARBA00009413"/>
    </source>
</evidence>
<dbReference type="InterPro" id="IPR018957">
    <property type="entry name" value="Znf_C3HC4_RING-type"/>
</dbReference>
<keyword evidence="8" id="KW-0963">Cytoplasm</keyword>
<comment type="caution">
    <text evidence="10">The sequence shown here is derived from an EMBL/GenBank/DDBJ whole genome shotgun (WGS) entry which is preliminary data.</text>
</comment>
<dbReference type="InterPro" id="IPR039396">
    <property type="entry name" value="Deltex_C"/>
</dbReference>
<keyword evidence="7 8" id="KW-0862">Zinc</keyword>
<dbReference type="Gene3D" id="3.30.40.10">
    <property type="entry name" value="Zinc/RING finger domain, C3HC4 (zinc finger)"/>
    <property type="match status" value="1"/>
</dbReference>
<evidence type="ECO:0000256" key="9">
    <source>
        <dbReference type="SAM" id="MobiDB-lite"/>
    </source>
</evidence>
<dbReference type="InterPro" id="IPR001841">
    <property type="entry name" value="Znf_RING"/>
</dbReference>
<feature type="compositionally biased region" description="Basic and acidic residues" evidence="9">
    <location>
        <begin position="30"/>
        <end position="47"/>
    </location>
</feature>